<dbReference type="EMBL" id="CP143791">
    <property type="protein sequence ID" value="WVN90671.1"/>
    <property type="molecule type" value="Genomic_DNA"/>
</dbReference>
<evidence type="ECO:0000313" key="2">
    <source>
        <dbReference type="EMBL" id="WVN90671.1"/>
    </source>
</evidence>
<dbReference type="KEGG" id="cdep:91090121"/>
<dbReference type="Proteomes" id="UP000094043">
    <property type="component" value="Chromosome 8"/>
</dbReference>
<keyword evidence="3" id="KW-1185">Reference proteome</keyword>
<reference evidence="2" key="2">
    <citation type="journal article" date="2022" name="Elife">
        <title>Obligate sexual reproduction of a homothallic fungus closely related to the Cryptococcus pathogenic species complex.</title>
        <authorList>
            <person name="Passer A.R."/>
            <person name="Clancey S.A."/>
            <person name="Shea T."/>
            <person name="David-Palma M."/>
            <person name="Averette A.F."/>
            <person name="Boekhout T."/>
            <person name="Porcel B.M."/>
            <person name="Nowrousian M."/>
            <person name="Cuomo C.A."/>
            <person name="Sun S."/>
            <person name="Heitman J."/>
            <person name="Coelho M.A."/>
        </authorList>
    </citation>
    <scope>NUCLEOTIDE SEQUENCE</scope>
    <source>
        <strain evidence="2">CBS 7841</strain>
    </source>
</reference>
<dbReference type="AlphaFoldDB" id="A0AAJ8JYA2"/>
<reference evidence="2" key="1">
    <citation type="submission" date="2016-06" db="EMBL/GenBank/DDBJ databases">
        <authorList>
            <person name="Cuomo C."/>
            <person name="Litvintseva A."/>
            <person name="Heitman J."/>
            <person name="Chen Y."/>
            <person name="Sun S."/>
            <person name="Springer D."/>
            <person name="Dromer F."/>
            <person name="Young S."/>
            <person name="Zeng Q."/>
            <person name="Chapman S."/>
            <person name="Gujja S."/>
            <person name="Saif S."/>
            <person name="Birren B."/>
        </authorList>
    </citation>
    <scope>NUCLEOTIDE SEQUENCE</scope>
    <source>
        <strain evidence="2">CBS 7841</strain>
    </source>
</reference>
<sequence length="69" mass="7795">MGRKQRQGSSERGNNANGKSTAKATLEGAPTQRMARSDDEDNSDYHQYNQRCRDGDSRWTSNSTKDDKQ</sequence>
<protein>
    <submittedName>
        <fullName evidence="2">Uncharacterized protein</fullName>
    </submittedName>
</protein>
<reference evidence="2" key="3">
    <citation type="submission" date="2024-01" db="EMBL/GenBank/DDBJ databases">
        <authorList>
            <person name="Coelho M.A."/>
            <person name="David-Palma M."/>
            <person name="Shea T."/>
            <person name="Sun S."/>
            <person name="Cuomo C.A."/>
            <person name="Heitman J."/>
        </authorList>
    </citation>
    <scope>NUCLEOTIDE SEQUENCE</scope>
    <source>
        <strain evidence="2">CBS 7841</strain>
    </source>
</reference>
<organism evidence="2 3">
    <name type="scientific">Cryptococcus depauperatus CBS 7841</name>
    <dbReference type="NCBI Taxonomy" id="1295531"/>
    <lineage>
        <taxon>Eukaryota</taxon>
        <taxon>Fungi</taxon>
        <taxon>Dikarya</taxon>
        <taxon>Basidiomycota</taxon>
        <taxon>Agaricomycotina</taxon>
        <taxon>Tremellomycetes</taxon>
        <taxon>Tremellales</taxon>
        <taxon>Cryptococcaceae</taxon>
        <taxon>Cryptococcus</taxon>
    </lineage>
</organism>
<feature type="region of interest" description="Disordered" evidence="1">
    <location>
        <begin position="1"/>
        <end position="69"/>
    </location>
</feature>
<proteinExistence type="predicted"/>
<accession>A0AAJ8JYA2</accession>
<dbReference type="RefSeq" id="XP_066071371.1">
    <property type="nucleotide sequence ID" value="XM_066215274.1"/>
</dbReference>
<evidence type="ECO:0000256" key="1">
    <source>
        <dbReference type="SAM" id="MobiDB-lite"/>
    </source>
</evidence>
<dbReference type="GeneID" id="91090121"/>
<evidence type="ECO:0000313" key="3">
    <source>
        <dbReference type="Proteomes" id="UP000094043"/>
    </source>
</evidence>
<name>A0AAJ8JYA2_9TREE</name>
<feature type="compositionally biased region" description="Polar residues" evidence="1">
    <location>
        <begin position="7"/>
        <end position="23"/>
    </location>
</feature>
<gene>
    <name evidence="2" type="ORF">L203_105913</name>
</gene>